<reference evidence="1 2" key="1">
    <citation type="journal article" date="2015" name="Genome Announc.">
        <title>Complete Genome Sequence of Sedimenticola thiotaurini Strain SIP-G1, a Polyphosphate- and Polyhydroxyalkanoate-Accumulating Sulfur-Oxidizing Gammaproteobacterium Isolated from Salt Marsh Sediments.</title>
        <authorList>
            <person name="Flood B.E."/>
            <person name="Jones D.S."/>
            <person name="Bailey J.V."/>
        </authorList>
    </citation>
    <scope>NUCLEOTIDE SEQUENCE [LARGE SCALE GENOMIC DNA]</scope>
    <source>
        <strain evidence="1 2">SIP-G1</strain>
    </source>
</reference>
<dbReference type="KEGG" id="seds:AAY24_09145"/>
<gene>
    <name evidence="1" type="ORF">AAY24_09145</name>
</gene>
<evidence type="ECO:0000313" key="1">
    <source>
        <dbReference type="EMBL" id="AKH20490.1"/>
    </source>
</evidence>
<protein>
    <submittedName>
        <fullName evidence="1">Uncharacterized protein</fullName>
    </submittedName>
</protein>
<dbReference type="EMBL" id="CP011412">
    <property type="protein sequence ID" value="AKH20490.1"/>
    <property type="molecule type" value="Genomic_DNA"/>
</dbReference>
<evidence type="ECO:0000313" key="2">
    <source>
        <dbReference type="Proteomes" id="UP000034410"/>
    </source>
</evidence>
<sequence length="91" mass="10407">MLTFEDCVGLCDLDEDEIKAIAEHEHVPEIVALELAQYLIRLPDGTIAIKRMIIEDIQHARESNNPDHAKLLQNVLKHFIASHPDFESYKS</sequence>
<dbReference type="RefSeq" id="WP_046859423.1">
    <property type="nucleotide sequence ID" value="NZ_CP011412.1"/>
</dbReference>
<name>A0A0F7JZW2_9GAMM</name>
<keyword evidence="2" id="KW-1185">Reference proteome</keyword>
<proteinExistence type="predicted"/>
<dbReference type="OrthoDB" id="5625447at2"/>
<organism evidence="1 2">
    <name type="scientific">Sedimenticola thiotaurini</name>
    <dbReference type="NCBI Taxonomy" id="1543721"/>
    <lineage>
        <taxon>Bacteria</taxon>
        <taxon>Pseudomonadati</taxon>
        <taxon>Pseudomonadota</taxon>
        <taxon>Gammaproteobacteria</taxon>
        <taxon>Chromatiales</taxon>
        <taxon>Sedimenticolaceae</taxon>
        <taxon>Sedimenticola</taxon>
    </lineage>
</organism>
<accession>A0A0F7JZW2</accession>
<dbReference type="Proteomes" id="UP000034410">
    <property type="component" value="Chromosome"/>
</dbReference>
<dbReference type="AlphaFoldDB" id="A0A0F7JZW2"/>